<proteinExistence type="predicted"/>
<gene>
    <name evidence="1" type="ORF">EV675_2287</name>
</gene>
<dbReference type="Proteomes" id="UP000292445">
    <property type="component" value="Unassembled WGS sequence"/>
</dbReference>
<dbReference type="InterPro" id="IPR015946">
    <property type="entry name" value="KH_dom-like_a/b"/>
</dbReference>
<dbReference type="InterPro" id="IPR003718">
    <property type="entry name" value="OsmC/Ohr_fam"/>
</dbReference>
<name>A0A4V2F437_9BURK</name>
<dbReference type="Pfam" id="PF02566">
    <property type="entry name" value="OsmC"/>
    <property type="match status" value="1"/>
</dbReference>
<dbReference type="PANTHER" id="PTHR39624:SF2">
    <property type="entry name" value="OSMC-LIKE PROTEIN"/>
    <property type="match status" value="1"/>
</dbReference>
<dbReference type="SUPFAM" id="SSF82784">
    <property type="entry name" value="OsmC-like"/>
    <property type="match status" value="1"/>
</dbReference>
<evidence type="ECO:0000313" key="2">
    <source>
        <dbReference type="Proteomes" id="UP000292445"/>
    </source>
</evidence>
<comment type="caution">
    <text evidence="1">The sequence shown here is derived from an EMBL/GenBank/DDBJ whole genome shotgun (WGS) entry which is preliminary data.</text>
</comment>
<dbReference type="InterPro" id="IPR036102">
    <property type="entry name" value="OsmC/Ohrsf"/>
</dbReference>
<protein>
    <submittedName>
        <fullName evidence="1">Putative redox protein</fullName>
    </submittedName>
</protein>
<reference evidence="1 2" key="1">
    <citation type="submission" date="2019-02" db="EMBL/GenBank/DDBJ databases">
        <title>Genomic Encyclopedia of Type Strains, Phase IV (KMG-IV): sequencing the most valuable type-strain genomes for metagenomic binning, comparative biology and taxonomic classification.</title>
        <authorList>
            <person name="Goeker M."/>
        </authorList>
    </citation>
    <scope>NUCLEOTIDE SEQUENCE [LARGE SCALE GENOMIC DNA]</scope>
    <source>
        <strain evidence="1 2">K24</strain>
    </source>
</reference>
<dbReference type="RefSeq" id="WP_130357356.1">
    <property type="nucleotide sequence ID" value="NZ_SGXC01000001.1"/>
</dbReference>
<accession>A0A4V2F437</accession>
<keyword evidence="2" id="KW-1185">Reference proteome</keyword>
<dbReference type="PANTHER" id="PTHR39624">
    <property type="entry name" value="PROTEIN INVOLVED IN RIMO-MEDIATED BETA-METHYLTHIOLATION OF RIBOSOMAL PROTEIN S12 YCAO"/>
    <property type="match status" value="1"/>
</dbReference>
<evidence type="ECO:0000313" key="1">
    <source>
        <dbReference type="EMBL" id="RZS86247.1"/>
    </source>
</evidence>
<dbReference type="EMBL" id="SGXC01000001">
    <property type="protein sequence ID" value="RZS86247.1"/>
    <property type="molecule type" value="Genomic_DNA"/>
</dbReference>
<sequence>MSVHVKSNMPGGMRYTISLGAHDVPLDMPAPKGEGPSPHDYFDAALGGCKALTLMVYAKGKNIPLDGVDVEIVRDDKDERRGEYRLTARLLLSGDLTDEQVAELHAVADRCPVHKLMTTTTIKIDSEVARA</sequence>
<dbReference type="AlphaFoldDB" id="A0A4V2F437"/>
<dbReference type="Gene3D" id="3.30.300.20">
    <property type="match status" value="1"/>
</dbReference>
<dbReference type="OrthoDB" id="9789573at2"/>
<organism evidence="1 2">
    <name type="scientific">Pigmentiphaga kullae</name>
    <dbReference type="NCBI Taxonomy" id="151784"/>
    <lineage>
        <taxon>Bacteria</taxon>
        <taxon>Pseudomonadati</taxon>
        <taxon>Pseudomonadota</taxon>
        <taxon>Betaproteobacteria</taxon>
        <taxon>Burkholderiales</taxon>
        <taxon>Alcaligenaceae</taxon>
        <taxon>Pigmentiphaga</taxon>
    </lineage>
</organism>